<proteinExistence type="predicted"/>
<accession>A0A9W9FFE7</accession>
<feature type="domain" description="JmjC" evidence="1">
    <location>
        <begin position="1"/>
        <end position="149"/>
    </location>
</feature>
<dbReference type="InterPro" id="IPR003347">
    <property type="entry name" value="JmjC_dom"/>
</dbReference>
<dbReference type="Proteomes" id="UP001149074">
    <property type="component" value="Unassembled WGS sequence"/>
</dbReference>
<evidence type="ECO:0000313" key="3">
    <source>
        <dbReference type="Proteomes" id="UP001149074"/>
    </source>
</evidence>
<dbReference type="EMBL" id="JAPQKI010000005">
    <property type="protein sequence ID" value="KAJ5099233.1"/>
    <property type="molecule type" value="Genomic_DNA"/>
</dbReference>
<dbReference type="AlphaFoldDB" id="A0A9W9FFE7"/>
<evidence type="ECO:0000313" key="2">
    <source>
        <dbReference type="EMBL" id="KAJ5099233.1"/>
    </source>
</evidence>
<dbReference type="GeneID" id="81357707"/>
<gene>
    <name evidence="2" type="ORF">N7532_006234</name>
</gene>
<reference evidence="2" key="1">
    <citation type="submission" date="2022-11" db="EMBL/GenBank/DDBJ databases">
        <authorList>
            <person name="Petersen C."/>
        </authorList>
    </citation>
    <scope>NUCLEOTIDE SEQUENCE</scope>
    <source>
        <strain evidence="2">IBT 30761</strain>
    </source>
</reference>
<dbReference type="SUPFAM" id="SSF51197">
    <property type="entry name" value="Clavaminate synthase-like"/>
    <property type="match status" value="1"/>
</dbReference>
<keyword evidence="3" id="KW-1185">Reference proteome</keyword>
<dbReference type="OrthoDB" id="298344at2759"/>
<name>A0A9W9FFE7_9EURO</name>
<dbReference type="Gene3D" id="2.60.120.650">
    <property type="entry name" value="Cupin"/>
    <property type="match status" value="1"/>
</dbReference>
<protein>
    <recommendedName>
        <fullName evidence="1">JmjC domain-containing protein</fullName>
    </recommendedName>
</protein>
<sequence length="267" mass="31336">MRFADRISCDAINKFPREDFENLVYTHVIHCGKSLIVDGFQQRLDQNLFSADWLRQHKSQQVFECWRSTLGHDLDLEDHFTQLNAWTKAPFTIFVVEQKTEQKPGDLILVPPLAAHQVWNRGTRNMKVAWNRTTVETLEWAVDEKLSRARLVCRDEQYKNKAIIFYTVEKYSNLLQQDPGTSYPAVKSLWADFEHLYNIFTDILMSERFSAKLPAERKVEFLKFTGDVTCSYCHCNIFNRFLTCPSGFDGEETYDICMDCYVFGRSY</sequence>
<organism evidence="2 3">
    <name type="scientific">Penicillium argentinense</name>
    <dbReference type="NCBI Taxonomy" id="1131581"/>
    <lineage>
        <taxon>Eukaryota</taxon>
        <taxon>Fungi</taxon>
        <taxon>Dikarya</taxon>
        <taxon>Ascomycota</taxon>
        <taxon>Pezizomycotina</taxon>
        <taxon>Eurotiomycetes</taxon>
        <taxon>Eurotiomycetidae</taxon>
        <taxon>Eurotiales</taxon>
        <taxon>Aspergillaceae</taxon>
        <taxon>Penicillium</taxon>
    </lineage>
</organism>
<dbReference type="RefSeq" id="XP_056474887.1">
    <property type="nucleotide sequence ID" value="XM_056618728.1"/>
</dbReference>
<evidence type="ECO:0000259" key="1">
    <source>
        <dbReference type="PROSITE" id="PS51184"/>
    </source>
</evidence>
<reference evidence="2" key="2">
    <citation type="journal article" date="2023" name="IMA Fungus">
        <title>Comparative genomic study of the Penicillium genus elucidates a diverse pangenome and 15 lateral gene transfer events.</title>
        <authorList>
            <person name="Petersen C."/>
            <person name="Sorensen T."/>
            <person name="Nielsen M.R."/>
            <person name="Sondergaard T.E."/>
            <person name="Sorensen J.L."/>
            <person name="Fitzpatrick D.A."/>
            <person name="Frisvad J.C."/>
            <person name="Nielsen K.L."/>
        </authorList>
    </citation>
    <scope>NUCLEOTIDE SEQUENCE</scope>
    <source>
        <strain evidence="2">IBT 30761</strain>
    </source>
</reference>
<comment type="caution">
    <text evidence="2">The sequence shown here is derived from an EMBL/GenBank/DDBJ whole genome shotgun (WGS) entry which is preliminary data.</text>
</comment>
<dbReference type="PROSITE" id="PS51184">
    <property type="entry name" value="JMJC"/>
    <property type="match status" value="1"/>
</dbReference>